<keyword evidence="3" id="KW-1185">Reference proteome</keyword>
<name>A0A238JNF0_9RHOB</name>
<feature type="transmembrane region" description="Helical" evidence="1">
    <location>
        <begin position="93"/>
        <end position="113"/>
    </location>
</feature>
<evidence type="ECO:0000313" key="2">
    <source>
        <dbReference type="EMBL" id="SMX31963.1"/>
    </source>
</evidence>
<proteinExistence type="predicted"/>
<protein>
    <recommendedName>
        <fullName evidence="4">Cytochrome C oxidase subunit I</fullName>
    </recommendedName>
</protein>
<evidence type="ECO:0008006" key="4">
    <source>
        <dbReference type="Google" id="ProtNLM"/>
    </source>
</evidence>
<dbReference type="OrthoDB" id="9809543at2"/>
<dbReference type="EMBL" id="FXYF01000001">
    <property type="protein sequence ID" value="SMX31963.1"/>
    <property type="molecule type" value="Genomic_DNA"/>
</dbReference>
<dbReference type="AlphaFoldDB" id="A0A238JNF0"/>
<keyword evidence="1" id="KW-0812">Transmembrane</keyword>
<keyword evidence="1" id="KW-0472">Membrane</keyword>
<dbReference type="Pfam" id="PF09955">
    <property type="entry name" value="DUF2189"/>
    <property type="match status" value="1"/>
</dbReference>
<dbReference type="InterPro" id="IPR018692">
    <property type="entry name" value="DUF2189"/>
</dbReference>
<keyword evidence="1" id="KW-1133">Transmembrane helix</keyword>
<evidence type="ECO:0000256" key="1">
    <source>
        <dbReference type="SAM" id="Phobius"/>
    </source>
</evidence>
<evidence type="ECO:0000313" key="3">
    <source>
        <dbReference type="Proteomes" id="UP000207598"/>
    </source>
</evidence>
<gene>
    <name evidence="2" type="ORF">MAA8898_00097</name>
</gene>
<dbReference type="Proteomes" id="UP000207598">
    <property type="component" value="Unassembled WGS sequence"/>
</dbReference>
<organism evidence="2 3">
    <name type="scientific">Maliponia aquimaris</name>
    <dbReference type="NCBI Taxonomy" id="1673631"/>
    <lineage>
        <taxon>Bacteria</taxon>
        <taxon>Pseudomonadati</taxon>
        <taxon>Pseudomonadota</taxon>
        <taxon>Alphaproteobacteria</taxon>
        <taxon>Rhodobacterales</taxon>
        <taxon>Paracoccaceae</taxon>
        <taxon>Maliponia</taxon>
    </lineage>
</organism>
<feature type="transmembrane region" description="Helical" evidence="1">
    <location>
        <begin position="139"/>
        <end position="164"/>
    </location>
</feature>
<reference evidence="2 3" key="1">
    <citation type="submission" date="2017-05" db="EMBL/GenBank/DDBJ databases">
        <authorList>
            <person name="Song R."/>
            <person name="Chenine A.L."/>
            <person name="Ruprecht R.M."/>
        </authorList>
    </citation>
    <scope>NUCLEOTIDE SEQUENCE [LARGE SCALE GENOMIC DNA]</scope>
    <source>
        <strain evidence="2 3">CECT 8898</strain>
    </source>
</reference>
<accession>A0A238JNF0</accession>
<sequence>MPRTIGNPGTWLAEAIGLTGRHVADSAQRLGGEVDEAPPRTRKLTTDDLREALDAGWEDFKACRTDVMFIVLLYPIIGIALAVGALHTSFLPLIFPMIAGFALLGPVTAVGVYEISRRREAGEPANWLSALKVVERPRFAAIVVMGLYLATVFCLWLVVAGHLYGATLGPEAPVSIGAFVDAALTTSAGWVMIVLGCAIGFVFALAVLATSVVSFPLLLDRRVGLPVAVLTSVRVTRENPQVILTWGLIVACGLVLGSLPFLLGLVIVLPVLGHATWHLYRRAVI</sequence>
<dbReference type="RefSeq" id="WP_094019006.1">
    <property type="nucleotide sequence ID" value="NZ_FXYF01000001.1"/>
</dbReference>
<feature type="transmembrane region" description="Helical" evidence="1">
    <location>
        <begin position="190"/>
        <end position="219"/>
    </location>
</feature>
<feature type="transmembrane region" description="Helical" evidence="1">
    <location>
        <begin position="67"/>
        <end position="87"/>
    </location>
</feature>